<name>A0A251U8N9_HELAN</name>
<evidence type="ECO:0000313" key="2">
    <source>
        <dbReference type="EMBL" id="OTG19459.1"/>
    </source>
</evidence>
<reference evidence="1" key="3">
    <citation type="submission" date="2020-06" db="EMBL/GenBank/DDBJ databases">
        <title>Helianthus annuus Genome sequencing and assembly Release 2.</title>
        <authorList>
            <person name="Gouzy J."/>
            <person name="Langlade N."/>
            <person name="Munos S."/>
        </authorList>
    </citation>
    <scope>NUCLEOTIDE SEQUENCE</scope>
    <source>
        <tissue evidence="1">Leaves</tissue>
    </source>
</reference>
<reference evidence="2" key="2">
    <citation type="submission" date="2017-02" db="EMBL/GenBank/DDBJ databases">
        <title>Sunflower complete genome.</title>
        <authorList>
            <person name="Langlade N."/>
            <person name="Munos S."/>
        </authorList>
    </citation>
    <scope>NUCLEOTIDE SEQUENCE [LARGE SCALE GENOMIC DNA]</scope>
    <source>
        <tissue evidence="2">Leaves</tissue>
    </source>
</reference>
<organism evidence="2 3">
    <name type="scientific">Helianthus annuus</name>
    <name type="common">Common sunflower</name>
    <dbReference type="NCBI Taxonomy" id="4232"/>
    <lineage>
        <taxon>Eukaryota</taxon>
        <taxon>Viridiplantae</taxon>
        <taxon>Streptophyta</taxon>
        <taxon>Embryophyta</taxon>
        <taxon>Tracheophyta</taxon>
        <taxon>Spermatophyta</taxon>
        <taxon>Magnoliopsida</taxon>
        <taxon>eudicotyledons</taxon>
        <taxon>Gunneridae</taxon>
        <taxon>Pentapetalae</taxon>
        <taxon>asterids</taxon>
        <taxon>campanulids</taxon>
        <taxon>Asterales</taxon>
        <taxon>Asteraceae</taxon>
        <taxon>Asteroideae</taxon>
        <taxon>Heliantheae alliance</taxon>
        <taxon>Heliantheae</taxon>
        <taxon>Helianthus</taxon>
    </lineage>
</organism>
<keyword evidence="3" id="KW-1185">Reference proteome</keyword>
<reference evidence="1 3" key="1">
    <citation type="journal article" date="2017" name="Nature">
        <title>The sunflower genome provides insights into oil metabolism, flowering and Asterid evolution.</title>
        <authorList>
            <person name="Badouin H."/>
            <person name="Gouzy J."/>
            <person name="Grassa C.J."/>
            <person name="Murat F."/>
            <person name="Staton S.E."/>
            <person name="Cottret L."/>
            <person name="Lelandais-Briere C."/>
            <person name="Owens G.L."/>
            <person name="Carrere S."/>
            <person name="Mayjonade B."/>
            <person name="Legrand L."/>
            <person name="Gill N."/>
            <person name="Kane N.C."/>
            <person name="Bowers J.E."/>
            <person name="Hubner S."/>
            <person name="Bellec A."/>
            <person name="Berard A."/>
            <person name="Berges H."/>
            <person name="Blanchet N."/>
            <person name="Boniface M.C."/>
            <person name="Brunel D."/>
            <person name="Catrice O."/>
            <person name="Chaidir N."/>
            <person name="Claudel C."/>
            <person name="Donnadieu C."/>
            <person name="Faraut T."/>
            <person name="Fievet G."/>
            <person name="Helmstetter N."/>
            <person name="King M."/>
            <person name="Knapp S.J."/>
            <person name="Lai Z."/>
            <person name="Le Paslier M.C."/>
            <person name="Lippi Y."/>
            <person name="Lorenzon L."/>
            <person name="Mandel J.R."/>
            <person name="Marage G."/>
            <person name="Marchand G."/>
            <person name="Marquand E."/>
            <person name="Bret-Mestries E."/>
            <person name="Morien E."/>
            <person name="Nambeesan S."/>
            <person name="Nguyen T."/>
            <person name="Pegot-Espagnet P."/>
            <person name="Pouilly N."/>
            <person name="Raftis F."/>
            <person name="Sallet E."/>
            <person name="Schiex T."/>
            <person name="Thomas J."/>
            <person name="Vandecasteele C."/>
            <person name="Vares D."/>
            <person name="Vear F."/>
            <person name="Vautrin S."/>
            <person name="Crespi M."/>
            <person name="Mangin B."/>
            <person name="Burke J.M."/>
            <person name="Salse J."/>
            <person name="Munos S."/>
            <person name="Vincourt P."/>
            <person name="Rieseberg L.H."/>
            <person name="Langlade N.B."/>
        </authorList>
    </citation>
    <scope>NUCLEOTIDE SEQUENCE [LARGE SCALE GENOMIC DNA]</scope>
    <source>
        <strain evidence="3">cv. SF193</strain>
        <tissue evidence="1">Leaves</tissue>
    </source>
</reference>
<dbReference type="InParanoid" id="A0A251U8N9"/>
<gene>
    <name evidence="2" type="ORF">HannXRQ_Chr08g0234331</name>
    <name evidence="1" type="ORF">HanXRQr2_Chr08g0352271</name>
</gene>
<dbReference type="AlphaFoldDB" id="A0A251U8N9"/>
<dbReference type="Proteomes" id="UP000215914">
    <property type="component" value="Chromosome 8"/>
</dbReference>
<dbReference type="Gramene" id="mRNA:HanXRQr2_Chr08g0352271">
    <property type="protein sequence ID" value="CDS:HanXRQr2_Chr08g0352271.1"/>
    <property type="gene ID" value="HanXRQr2_Chr08g0352271"/>
</dbReference>
<protein>
    <submittedName>
        <fullName evidence="2">Uncharacterized protein</fullName>
    </submittedName>
</protein>
<dbReference type="EMBL" id="MNCJ02000323">
    <property type="protein sequence ID" value="KAF5796504.1"/>
    <property type="molecule type" value="Genomic_DNA"/>
</dbReference>
<proteinExistence type="predicted"/>
<accession>A0A251U8N9</accession>
<evidence type="ECO:0000313" key="3">
    <source>
        <dbReference type="Proteomes" id="UP000215914"/>
    </source>
</evidence>
<evidence type="ECO:0000313" key="1">
    <source>
        <dbReference type="EMBL" id="KAF5796504.1"/>
    </source>
</evidence>
<dbReference type="EMBL" id="CM007897">
    <property type="protein sequence ID" value="OTG19459.1"/>
    <property type="molecule type" value="Genomic_DNA"/>
</dbReference>
<sequence length="52" mass="5765">MSRLCLTQSLEFCLGGMANVISVILLTRVHCQNLINNNQEKQHEAIILPGSL</sequence>